<dbReference type="SUPFAM" id="SSF46689">
    <property type="entry name" value="Homeodomain-like"/>
    <property type="match status" value="1"/>
</dbReference>
<dbReference type="InterPro" id="IPR003012">
    <property type="entry name" value="Tet_transcr_reg_TetR"/>
</dbReference>
<dbReference type="EMBL" id="JANYMP010000004">
    <property type="protein sequence ID" value="MCS7477226.1"/>
    <property type="molecule type" value="Genomic_DNA"/>
</dbReference>
<evidence type="ECO:0000256" key="1">
    <source>
        <dbReference type="ARBA" id="ARBA00022491"/>
    </source>
</evidence>
<feature type="domain" description="Tetracycline repressor TetR C-terminal" evidence="4">
    <location>
        <begin position="80"/>
        <end position="200"/>
    </location>
</feature>
<organism evidence="5 6">
    <name type="scientific">Umezawaea endophytica</name>
    <dbReference type="NCBI Taxonomy" id="1654476"/>
    <lineage>
        <taxon>Bacteria</taxon>
        <taxon>Bacillati</taxon>
        <taxon>Actinomycetota</taxon>
        <taxon>Actinomycetes</taxon>
        <taxon>Pseudonocardiales</taxon>
        <taxon>Pseudonocardiaceae</taxon>
        <taxon>Umezawaea</taxon>
    </lineage>
</organism>
<dbReference type="InterPro" id="IPR036271">
    <property type="entry name" value="Tet_transcr_reg_TetR-rel_C_sf"/>
</dbReference>
<dbReference type="PRINTS" id="PR00400">
    <property type="entry name" value="TETREPRESSOR"/>
</dbReference>
<accession>A0A9X3AER5</accession>
<dbReference type="AlphaFoldDB" id="A0A9X3AER5"/>
<protein>
    <submittedName>
        <fullName evidence="5">TetR/AcrR family transcriptional regulator C-terminal domain-containing protein</fullName>
    </submittedName>
</protein>
<keyword evidence="2" id="KW-0805">Transcription regulation</keyword>
<dbReference type="RefSeq" id="WP_259622738.1">
    <property type="nucleotide sequence ID" value="NZ_JANYMP010000004.1"/>
</dbReference>
<dbReference type="Gene3D" id="1.10.10.60">
    <property type="entry name" value="Homeodomain-like"/>
    <property type="match status" value="1"/>
</dbReference>
<proteinExistence type="predicted"/>
<evidence type="ECO:0000256" key="2">
    <source>
        <dbReference type="ARBA" id="ARBA00023015"/>
    </source>
</evidence>
<comment type="caution">
    <text evidence="5">The sequence shown here is derived from an EMBL/GenBank/DDBJ whole genome shotgun (WGS) entry which is preliminary data.</text>
</comment>
<evidence type="ECO:0000259" key="4">
    <source>
        <dbReference type="Pfam" id="PF02909"/>
    </source>
</evidence>
<sequence length="204" mass="22335">MTKSQASRSGLDAGIVVGTALGLMDEQGADAVSIRSIATRLDVRMNTVLWHAKTKARLRELMADAIIAKASTADLPDDPGDRVRELAHRYRRALLRHRDGASIVAGTYAAEPATLGFADALVGALLADGRDEREAVWLCWTLVYFTLGLAQEEQAFPEPGDHRLPQAVTTGPYPALARVIAHFEPAAFDERFDFGLDLLLRRER</sequence>
<evidence type="ECO:0000256" key="3">
    <source>
        <dbReference type="ARBA" id="ARBA00023163"/>
    </source>
</evidence>
<keyword evidence="6" id="KW-1185">Reference proteome</keyword>
<dbReference type="Gene3D" id="1.10.357.10">
    <property type="entry name" value="Tetracycline Repressor, domain 2"/>
    <property type="match status" value="1"/>
</dbReference>
<gene>
    <name evidence="5" type="ORF">NZH93_10205</name>
</gene>
<dbReference type="InterPro" id="IPR009057">
    <property type="entry name" value="Homeodomain-like_sf"/>
</dbReference>
<dbReference type="SUPFAM" id="SSF48498">
    <property type="entry name" value="Tetracyclin repressor-like, C-terminal domain"/>
    <property type="match status" value="1"/>
</dbReference>
<reference evidence="5" key="1">
    <citation type="submission" date="2022-08" db="EMBL/GenBank/DDBJ databases">
        <authorList>
            <person name="Tistechok S."/>
            <person name="Samborskyy M."/>
            <person name="Roman I."/>
        </authorList>
    </citation>
    <scope>NUCLEOTIDE SEQUENCE</scope>
    <source>
        <strain evidence="5">DSM 103496</strain>
    </source>
</reference>
<evidence type="ECO:0000313" key="5">
    <source>
        <dbReference type="EMBL" id="MCS7477226.1"/>
    </source>
</evidence>
<dbReference type="Pfam" id="PF02909">
    <property type="entry name" value="TetR_C_1"/>
    <property type="match status" value="1"/>
</dbReference>
<evidence type="ECO:0000313" key="6">
    <source>
        <dbReference type="Proteomes" id="UP001141259"/>
    </source>
</evidence>
<dbReference type="Proteomes" id="UP001141259">
    <property type="component" value="Unassembled WGS sequence"/>
</dbReference>
<dbReference type="GO" id="GO:0045892">
    <property type="term" value="P:negative regulation of DNA-templated transcription"/>
    <property type="evidence" value="ECO:0007669"/>
    <property type="project" value="InterPro"/>
</dbReference>
<dbReference type="GO" id="GO:0046677">
    <property type="term" value="P:response to antibiotic"/>
    <property type="evidence" value="ECO:0007669"/>
    <property type="project" value="InterPro"/>
</dbReference>
<name>A0A9X3AER5_9PSEU</name>
<keyword evidence="3" id="KW-0804">Transcription</keyword>
<dbReference type="InterPro" id="IPR004111">
    <property type="entry name" value="Repressor_TetR_C"/>
</dbReference>
<keyword evidence="1" id="KW-0678">Repressor</keyword>